<evidence type="ECO:0008006" key="5">
    <source>
        <dbReference type="Google" id="ProtNLM"/>
    </source>
</evidence>
<keyword evidence="2" id="KW-0732">Signal</keyword>
<keyword evidence="1" id="KW-1133">Transmembrane helix</keyword>
<gene>
    <name evidence="3" type="ORF">D910_09510</name>
</gene>
<dbReference type="Proteomes" id="UP000030742">
    <property type="component" value="Unassembled WGS sequence"/>
</dbReference>
<accession>U4UQ85</accession>
<feature type="transmembrane region" description="Helical" evidence="1">
    <location>
        <begin position="128"/>
        <end position="147"/>
    </location>
</feature>
<reference evidence="3 4" key="1">
    <citation type="journal article" date="2013" name="Genome Biol.">
        <title>Draft genome of the mountain pine beetle, Dendroctonus ponderosae Hopkins, a major forest pest.</title>
        <authorList>
            <person name="Keeling C.I."/>
            <person name="Yuen M.M."/>
            <person name="Liao N.Y."/>
            <person name="Docking T.R."/>
            <person name="Chan S.K."/>
            <person name="Taylor G.A."/>
            <person name="Palmquist D.L."/>
            <person name="Jackman S.D."/>
            <person name="Nguyen A."/>
            <person name="Li M."/>
            <person name="Henderson H."/>
            <person name="Janes J.K."/>
            <person name="Zhao Y."/>
            <person name="Pandoh P."/>
            <person name="Moore R."/>
            <person name="Sperling F.A."/>
            <person name="Huber D.P."/>
            <person name="Birol I."/>
            <person name="Jones S.J."/>
            <person name="Bohlmann J."/>
        </authorList>
    </citation>
    <scope>NUCLEOTIDE SEQUENCE</scope>
</reference>
<organism evidence="3 4">
    <name type="scientific">Dendroctonus ponderosae</name>
    <name type="common">Mountain pine beetle</name>
    <dbReference type="NCBI Taxonomy" id="77166"/>
    <lineage>
        <taxon>Eukaryota</taxon>
        <taxon>Metazoa</taxon>
        <taxon>Ecdysozoa</taxon>
        <taxon>Arthropoda</taxon>
        <taxon>Hexapoda</taxon>
        <taxon>Insecta</taxon>
        <taxon>Pterygota</taxon>
        <taxon>Neoptera</taxon>
        <taxon>Endopterygota</taxon>
        <taxon>Coleoptera</taxon>
        <taxon>Polyphaga</taxon>
        <taxon>Cucujiformia</taxon>
        <taxon>Curculionidae</taxon>
        <taxon>Scolytinae</taxon>
        <taxon>Dendroctonus</taxon>
    </lineage>
</organism>
<evidence type="ECO:0000256" key="2">
    <source>
        <dbReference type="SAM" id="SignalP"/>
    </source>
</evidence>
<dbReference type="AlphaFoldDB" id="U4UQ85"/>
<proteinExistence type="predicted"/>
<dbReference type="EMBL" id="KB632314">
    <property type="protein sequence ID" value="ERL92190.1"/>
    <property type="molecule type" value="Genomic_DNA"/>
</dbReference>
<evidence type="ECO:0000313" key="3">
    <source>
        <dbReference type="EMBL" id="ERL92190.1"/>
    </source>
</evidence>
<sequence length="148" mass="16982">MMHWCFKLVIFTQVNLIQSQASPESCYFCTGTPQCENPIDYDEVSPRACLDGSVCLKYTSSYQNIRNHEGLQTVTYRQCFKPELLDESICTFVKKSEENELLQLNYTLTKFDCSVCHATNCNLSASNISTFLAWIVIMCLFLNVLSWI</sequence>
<name>U4UQ85_DENPD</name>
<feature type="chain" id="PRO_5004656319" description="UPAR/Ly6 domain-containing protein" evidence="2">
    <location>
        <begin position="20"/>
        <end position="148"/>
    </location>
</feature>
<keyword evidence="1" id="KW-0812">Transmembrane</keyword>
<keyword evidence="1" id="KW-0472">Membrane</keyword>
<evidence type="ECO:0000256" key="1">
    <source>
        <dbReference type="SAM" id="Phobius"/>
    </source>
</evidence>
<feature type="signal peptide" evidence="2">
    <location>
        <begin position="1"/>
        <end position="19"/>
    </location>
</feature>
<protein>
    <recommendedName>
        <fullName evidence="5">UPAR/Ly6 domain-containing protein</fullName>
    </recommendedName>
</protein>
<evidence type="ECO:0000313" key="4">
    <source>
        <dbReference type="Proteomes" id="UP000030742"/>
    </source>
</evidence>